<dbReference type="InterPro" id="IPR004090">
    <property type="entry name" value="Chemotax_Me-accpt_rcpt"/>
</dbReference>
<dbReference type="SUPFAM" id="SSF58104">
    <property type="entry name" value="Methyl-accepting chemotaxis protein (MCP) signaling domain"/>
    <property type="match status" value="1"/>
</dbReference>
<feature type="transmembrane region" description="Helical" evidence="4">
    <location>
        <begin position="184"/>
        <end position="205"/>
    </location>
</feature>
<dbReference type="PROSITE" id="PS50111">
    <property type="entry name" value="CHEMOTAXIS_TRANSDUC_2"/>
    <property type="match status" value="1"/>
</dbReference>
<feature type="domain" description="HAMP" evidence="6">
    <location>
        <begin position="206"/>
        <end position="259"/>
    </location>
</feature>
<evidence type="ECO:0000259" key="6">
    <source>
        <dbReference type="PROSITE" id="PS50885"/>
    </source>
</evidence>
<evidence type="ECO:0000313" key="7">
    <source>
        <dbReference type="EMBL" id="MEE7492003.1"/>
    </source>
</evidence>
<dbReference type="PANTHER" id="PTHR32089:SF112">
    <property type="entry name" value="LYSOZYME-LIKE PROTEIN-RELATED"/>
    <property type="match status" value="1"/>
</dbReference>
<dbReference type="InterPro" id="IPR024478">
    <property type="entry name" value="HlyB_4HB_MCP"/>
</dbReference>
<dbReference type="SMART" id="SM00283">
    <property type="entry name" value="MA"/>
    <property type="match status" value="1"/>
</dbReference>
<keyword evidence="4" id="KW-0472">Membrane</keyword>
<sequence>MNITIKGRIIGLLTALTSLLVISAGLGNYAVYENSRALESIYADRIMPLSQFGAMRDAFDAILRAARRYEGHDIKAAEAATILDREMARAKKAWAAYLTTYLTPEEQRLVAGLKPQIDRNTELVGGLERALATGDLAAVNAVRNELIRAMAPTAEGIGQLSDLQVREARAAYERADAMAQHLRFLLVATVVGAALAVGYGIRVILLQVTRPIGRTTETMTRLASGDLDAEIDGAHRRDEIGAMLRAVQVFREALVATRAADAAAAAEAAVKARRAETLDRATQTFRAQVERLTNALTSSAAAMEAAAATLDRNAGQTATQLLQVSSAAEQTSVNVQTVAAASEQMATSIGVINGQIARSSDMARRAASEATETNTLVMSLADGAERIGTVISLIAGIAAQTNLLALNATIEAARAGAAGRGFAVVATEVKELAAQTVRATETISAQVAAIQKETHRAVDVIQAITAAVLDLRAIATSVAASMEEQEAVTQEIVRNVGQAADGTQAVTVTIGTITQAAGETGRTAAAVLGAASALSRQSESLNAAVAEFLAAVQDA</sequence>
<dbReference type="Gene3D" id="1.10.287.950">
    <property type="entry name" value="Methyl-accepting chemotaxis protein"/>
    <property type="match status" value="1"/>
</dbReference>
<comment type="caution">
    <text evidence="7">The sequence shown here is derived from an EMBL/GenBank/DDBJ whole genome shotgun (WGS) entry which is preliminary data.</text>
</comment>
<evidence type="ECO:0000313" key="8">
    <source>
        <dbReference type="Proteomes" id="UP001355206"/>
    </source>
</evidence>
<dbReference type="CDD" id="cd06225">
    <property type="entry name" value="HAMP"/>
    <property type="match status" value="1"/>
</dbReference>
<dbReference type="InterPro" id="IPR003660">
    <property type="entry name" value="HAMP_dom"/>
</dbReference>
<dbReference type="Gene3D" id="1.10.8.500">
    <property type="entry name" value="HAMP domain in histidine kinase"/>
    <property type="match status" value="1"/>
</dbReference>
<keyword evidence="4" id="KW-0812">Transmembrane</keyword>
<dbReference type="SMART" id="SM00304">
    <property type="entry name" value="HAMP"/>
    <property type="match status" value="1"/>
</dbReference>
<gene>
    <name evidence="7" type="ORF">MOTC310_16590</name>
</gene>
<dbReference type="PRINTS" id="PR00260">
    <property type="entry name" value="CHEMTRNSDUCR"/>
</dbReference>
<protein>
    <submittedName>
        <fullName evidence="7">Chemotaxis protein</fullName>
    </submittedName>
</protein>
<keyword evidence="8" id="KW-1185">Reference proteome</keyword>
<dbReference type="InterPro" id="IPR004089">
    <property type="entry name" value="MCPsignal_dom"/>
</dbReference>
<name>A0ABU7TQS4_9HYPH</name>
<reference evidence="7 8" key="1">
    <citation type="journal article" date="2012" name="Genet. Mol. Biol.">
        <title>Analysis of 16S rRNA and mxaF genes revealing insights into Methylobacterium niche-specific plant association.</title>
        <authorList>
            <person name="Dourado M.N."/>
            <person name="Andreote F.D."/>
            <person name="Dini-Andreote F."/>
            <person name="Conti R."/>
            <person name="Araujo J.M."/>
            <person name="Araujo W.L."/>
        </authorList>
    </citation>
    <scope>NUCLEOTIDE SEQUENCE [LARGE SCALE GENOMIC DNA]</scope>
    <source>
        <strain evidence="7 8">TC3-10</strain>
    </source>
</reference>
<dbReference type="PROSITE" id="PS50885">
    <property type="entry name" value="HAMP"/>
    <property type="match status" value="1"/>
</dbReference>
<comment type="similarity">
    <text evidence="2">Belongs to the methyl-accepting chemotaxis (MCP) protein family.</text>
</comment>
<evidence type="ECO:0000256" key="4">
    <source>
        <dbReference type="SAM" id="Phobius"/>
    </source>
</evidence>
<accession>A0ABU7TQS4</accession>
<feature type="domain" description="Methyl-accepting transducer" evidence="5">
    <location>
        <begin position="292"/>
        <end position="535"/>
    </location>
</feature>
<keyword evidence="1 3" id="KW-0807">Transducer</keyword>
<dbReference type="Pfam" id="PF00015">
    <property type="entry name" value="MCPsignal"/>
    <property type="match status" value="1"/>
</dbReference>
<keyword evidence="4" id="KW-1133">Transmembrane helix</keyword>
<dbReference type="Pfam" id="PF12729">
    <property type="entry name" value="4HB_MCP_1"/>
    <property type="match status" value="1"/>
</dbReference>
<dbReference type="EMBL" id="MLCA01000008">
    <property type="protein sequence ID" value="MEE7492003.1"/>
    <property type="molecule type" value="Genomic_DNA"/>
</dbReference>
<evidence type="ECO:0000259" key="5">
    <source>
        <dbReference type="PROSITE" id="PS50111"/>
    </source>
</evidence>
<evidence type="ECO:0000256" key="2">
    <source>
        <dbReference type="ARBA" id="ARBA00029447"/>
    </source>
</evidence>
<evidence type="ECO:0000256" key="1">
    <source>
        <dbReference type="ARBA" id="ARBA00023224"/>
    </source>
</evidence>
<proteinExistence type="inferred from homology"/>
<organism evidence="7 8">
    <name type="scientific">Methylobacterium oryzae</name>
    <dbReference type="NCBI Taxonomy" id="334852"/>
    <lineage>
        <taxon>Bacteria</taxon>
        <taxon>Pseudomonadati</taxon>
        <taxon>Pseudomonadota</taxon>
        <taxon>Alphaproteobacteria</taxon>
        <taxon>Hyphomicrobiales</taxon>
        <taxon>Methylobacteriaceae</taxon>
        <taxon>Methylobacterium</taxon>
    </lineage>
</organism>
<evidence type="ECO:0000256" key="3">
    <source>
        <dbReference type="PROSITE-ProRule" id="PRU00284"/>
    </source>
</evidence>
<dbReference type="Proteomes" id="UP001355206">
    <property type="component" value="Unassembled WGS sequence"/>
</dbReference>
<dbReference type="Pfam" id="PF00672">
    <property type="entry name" value="HAMP"/>
    <property type="match status" value="1"/>
</dbReference>
<dbReference type="PANTHER" id="PTHR32089">
    <property type="entry name" value="METHYL-ACCEPTING CHEMOTAXIS PROTEIN MCPB"/>
    <property type="match status" value="1"/>
</dbReference>